<evidence type="ECO:0000313" key="2">
    <source>
        <dbReference type="EMBL" id="CAB4135238.1"/>
    </source>
</evidence>
<dbReference type="EMBL" id="LR796294">
    <property type="protein sequence ID" value="CAB4135238.1"/>
    <property type="molecule type" value="Genomic_DNA"/>
</dbReference>
<reference evidence="1" key="1">
    <citation type="submission" date="2020-04" db="EMBL/GenBank/DDBJ databases">
        <authorList>
            <person name="Chiriac C."/>
            <person name="Salcher M."/>
            <person name="Ghai R."/>
            <person name="Kavagutti S V."/>
        </authorList>
    </citation>
    <scope>NUCLEOTIDE SEQUENCE</scope>
</reference>
<dbReference type="EMBL" id="LR796249">
    <property type="protein sequence ID" value="CAB4131425.1"/>
    <property type="molecule type" value="Genomic_DNA"/>
</dbReference>
<name>A0A6J5LBG2_9CAUD</name>
<protein>
    <submittedName>
        <fullName evidence="1">Uncharacterized protein</fullName>
    </submittedName>
</protein>
<proteinExistence type="predicted"/>
<accession>A0A6J5LBG2</accession>
<evidence type="ECO:0000313" key="1">
    <source>
        <dbReference type="EMBL" id="CAB4131425.1"/>
    </source>
</evidence>
<gene>
    <name evidence="1" type="ORF">UFOVP127_88</name>
    <name evidence="2" type="ORF">UFOVP276_194</name>
</gene>
<sequence length="81" mass="9423">MLVYKIRRPDGLFSTGGCEPRFTKAGKTWRSIGHVKTHLKQFYIGYPRGVIKLPKGYERSSVCCYEMTELVEHTVPVRDFR</sequence>
<organism evidence="1">
    <name type="scientific">uncultured Caudovirales phage</name>
    <dbReference type="NCBI Taxonomy" id="2100421"/>
    <lineage>
        <taxon>Viruses</taxon>
        <taxon>Duplodnaviria</taxon>
        <taxon>Heunggongvirae</taxon>
        <taxon>Uroviricota</taxon>
        <taxon>Caudoviricetes</taxon>
        <taxon>Peduoviridae</taxon>
        <taxon>Maltschvirus</taxon>
        <taxon>Maltschvirus maltsch</taxon>
    </lineage>
</organism>